<dbReference type="GO" id="GO:0003677">
    <property type="term" value="F:DNA binding"/>
    <property type="evidence" value="ECO:0007669"/>
    <property type="project" value="InterPro"/>
</dbReference>
<proteinExistence type="predicted"/>
<feature type="domain" description="HTH cro/C1-type" evidence="1">
    <location>
        <begin position="17"/>
        <end position="76"/>
    </location>
</feature>
<evidence type="ECO:0000313" key="3">
    <source>
        <dbReference type="EMBL" id="EOU23486.1"/>
    </source>
</evidence>
<sequence length="82" mass="9614">MPEKIISDKNNTIGKNIRRMRIDRGIGQSEMVRQLQLMDINITRETLVKIERGQQHIKLDQIRGIKEILNTSYDSILDNDHN</sequence>
<dbReference type="EMBL" id="ASWL01000002">
    <property type="protein sequence ID" value="EOU23486.1"/>
    <property type="molecule type" value="Genomic_DNA"/>
</dbReference>
<dbReference type="InterPro" id="IPR010982">
    <property type="entry name" value="Lambda_DNA-bd_dom_sf"/>
</dbReference>
<keyword evidence="4" id="KW-1185">Reference proteome</keyword>
<name>A0AAV3J240_ENTAV</name>
<dbReference type="Proteomes" id="UP000014104">
    <property type="component" value="Unassembled WGS sequence"/>
</dbReference>
<dbReference type="InterPro" id="IPR001387">
    <property type="entry name" value="Cro/C1-type_HTH"/>
</dbReference>
<dbReference type="Proteomes" id="UP000014107">
    <property type="component" value="Unassembled WGS sequence"/>
</dbReference>
<evidence type="ECO:0000313" key="4">
    <source>
        <dbReference type="Proteomes" id="UP000014104"/>
    </source>
</evidence>
<dbReference type="SUPFAM" id="SSF47413">
    <property type="entry name" value="lambda repressor-like DNA-binding domains"/>
    <property type="match status" value="1"/>
</dbReference>
<dbReference type="PROSITE" id="PS50943">
    <property type="entry name" value="HTH_CROC1"/>
    <property type="match status" value="1"/>
</dbReference>
<evidence type="ECO:0000313" key="2">
    <source>
        <dbReference type="EMBL" id="EOT51205.1"/>
    </source>
</evidence>
<dbReference type="RefSeq" id="WP_016178402.1">
    <property type="nucleotide sequence ID" value="NZ_KE136357.1"/>
</dbReference>
<gene>
    <name evidence="3" type="ORF">I570_01350</name>
    <name evidence="2" type="ORF">OMU_00535</name>
</gene>
<protein>
    <recommendedName>
        <fullName evidence="1">HTH cro/C1-type domain-containing protein</fullName>
    </recommendedName>
</protein>
<evidence type="ECO:0000259" key="1">
    <source>
        <dbReference type="PROSITE" id="PS50943"/>
    </source>
</evidence>
<evidence type="ECO:0000313" key="5">
    <source>
        <dbReference type="Proteomes" id="UP000014107"/>
    </source>
</evidence>
<accession>A0AAV3J240</accession>
<dbReference type="Gene3D" id="1.10.260.40">
    <property type="entry name" value="lambda repressor-like DNA-binding domains"/>
    <property type="match status" value="1"/>
</dbReference>
<comment type="caution">
    <text evidence="3">The sequence shown here is derived from an EMBL/GenBank/DDBJ whole genome shotgun (WGS) entry which is preliminary data.</text>
</comment>
<dbReference type="CDD" id="cd00093">
    <property type="entry name" value="HTH_XRE"/>
    <property type="match status" value="1"/>
</dbReference>
<dbReference type="AlphaFoldDB" id="A0AAV3J240"/>
<reference evidence="2 4" key="1">
    <citation type="submission" date="2013-03" db="EMBL/GenBank/DDBJ databases">
        <title>The Genome Sequence of Enterococcus avium ATCC_14025 (Illumina only assembly).</title>
        <authorList>
            <consortium name="The Broad Institute Genomics Platform"/>
            <consortium name="The Broad Institute Genome Sequencing Center for Infectious Disease"/>
            <person name="Earl A."/>
            <person name="Russ C."/>
            <person name="Gilmore M."/>
            <person name="Surin D."/>
            <person name="Walker B."/>
            <person name="Young S."/>
            <person name="Zeng Q."/>
            <person name="Gargeya S."/>
            <person name="Fitzgerald M."/>
            <person name="Haas B."/>
            <person name="Abouelleil A."/>
            <person name="Allen A.W."/>
            <person name="Alvarado L."/>
            <person name="Arachchi H.M."/>
            <person name="Berlin A.M."/>
            <person name="Chapman S.B."/>
            <person name="Gainer-Dewar J."/>
            <person name="Goldberg J."/>
            <person name="Griggs A."/>
            <person name="Gujja S."/>
            <person name="Hansen M."/>
            <person name="Howarth C."/>
            <person name="Imamovic A."/>
            <person name="Ireland A."/>
            <person name="Larimer J."/>
            <person name="McCowan C."/>
            <person name="Murphy C."/>
            <person name="Pearson M."/>
            <person name="Poon T.W."/>
            <person name="Priest M."/>
            <person name="Roberts A."/>
            <person name="Saif S."/>
            <person name="Shea T."/>
            <person name="Sisk P."/>
            <person name="Sykes S."/>
            <person name="Wortman J."/>
            <person name="Nusbaum C."/>
            <person name="Birren B."/>
        </authorList>
    </citation>
    <scope>NUCLEOTIDE SEQUENCE [LARGE SCALE GENOMIC DNA]</scope>
    <source>
        <strain evidence="2 4">ATCC 14025</strain>
    </source>
</reference>
<organism evidence="3 5">
    <name type="scientific">Enterococcus avium ATCC 14025</name>
    <dbReference type="NCBI Taxonomy" id="1140002"/>
    <lineage>
        <taxon>Bacteria</taxon>
        <taxon>Bacillati</taxon>
        <taxon>Bacillota</taxon>
        <taxon>Bacilli</taxon>
        <taxon>Lactobacillales</taxon>
        <taxon>Enterococcaceae</taxon>
        <taxon>Enterococcus</taxon>
    </lineage>
</organism>
<dbReference type="EMBL" id="AHYV01000005">
    <property type="protein sequence ID" value="EOT51205.1"/>
    <property type="molecule type" value="Genomic_DNA"/>
</dbReference>
<reference evidence="3 5" key="2">
    <citation type="submission" date="2013-03" db="EMBL/GenBank/DDBJ databases">
        <title>The Genome Sequence of Enterococcus avium ATCC_14025 (PacBio/Illumina hybrid assembly).</title>
        <authorList>
            <consortium name="The Broad Institute Genomics Platform"/>
            <consortium name="The Broad Institute Genome Sequencing Center for Infectious Disease"/>
            <person name="Earl A."/>
            <person name="Russ C."/>
            <person name="Gilmore M."/>
            <person name="Surin D."/>
            <person name="Walker B."/>
            <person name="Young S."/>
            <person name="Zeng Q."/>
            <person name="Gargeya S."/>
            <person name="Fitzgerald M."/>
            <person name="Haas B."/>
            <person name="Abouelleil A."/>
            <person name="Allen A.W."/>
            <person name="Alvarado L."/>
            <person name="Arachchi H.M."/>
            <person name="Berlin A.M."/>
            <person name="Chapman S.B."/>
            <person name="Gainer-Dewar J."/>
            <person name="Goldberg J."/>
            <person name="Griggs A."/>
            <person name="Gujja S."/>
            <person name="Hansen M."/>
            <person name="Howarth C."/>
            <person name="Imamovic A."/>
            <person name="Ireland A."/>
            <person name="Larimer J."/>
            <person name="McCowan C."/>
            <person name="Murphy C."/>
            <person name="Pearson M."/>
            <person name="Poon T.W."/>
            <person name="Priest M."/>
            <person name="Roberts A."/>
            <person name="Saif S."/>
            <person name="Shea T."/>
            <person name="Sisk P."/>
            <person name="Sykes S."/>
            <person name="Wortman J."/>
            <person name="Nusbaum C."/>
            <person name="Birren B."/>
        </authorList>
    </citation>
    <scope>NUCLEOTIDE SEQUENCE [LARGE SCALE GENOMIC DNA]</scope>
    <source>
        <strain evidence="3 5">ATCC 14025</strain>
    </source>
</reference>